<keyword evidence="1" id="KW-0489">Methyltransferase</keyword>
<protein>
    <submittedName>
        <fullName evidence="1">Methyltransferase domain-containing protein</fullName>
    </submittedName>
</protein>
<reference evidence="1 2" key="1">
    <citation type="submission" date="2016-11" db="EMBL/GenBank/DDBJ databases">
        <authorList>
            <person name="Jaros S."/>
            <person name="Januszkiewicz K."/>
            <person name="Wedrychowicz H."/>
        </authorList>
    </citation>
    <scope>NUCLEOTIDE SEQUENCE [LARGE SCALE GENOMIC DNA]</scope>
    <source>
        <strain evidence="1 2">DSM 24574</strain>
    </source>
</reference>
<accession>A0A1M5K1A8</accession>
<dbReference type="SUPFAM" id="SSF53335">
    <property type="entry name" value="S-adenosyl-L-methionine-dependent methyltransferases"/>
    <property type="match status" value="1"/>
</dbReference>
<dbReference type="Gene3D" id="3.40.50.150">
    <property type="entry name" value="Vaccinia Virus protein VP39"/>
    <property type="match status" value="1"/>
</dbReference>
<dbReference type="Proteomes" id="UP000184212">
    <property type="component" value="Unassembled WGS sequence"/>
</dbReference>
<evidence type="ECO:0000313" key="1">
    <source>
        <dbReference type="EMBL" id="SHG46330.1"/>
    </source>
</evidence>
<dbReference type="EMBL" id="FQWQ01000001">
    <property type="protein sequence ID" value="SHG46330.1"/>
    <property type="molecule type" value="Genomic_DNA"/>
</dbReference>
<keyword evidence="1" id="KW-0808">Transferase</keyword>
<name>A0A1M5K1A8_9BACT</name>
<dbReference type="Pfam" id="PF13578">
    <property type="entry name" value="Methyltransf_24"/>
    <property type="match status" value="1"/>
</dbReference>
<dbReference type="InterPro" id="IPR029063">
    <property type="entry name" value="SAM-dependent_MTases_sf"/>
</dbReference>
<keyword evidence="2" id="KW-1185">Reference proteome</keyword>
<dbReference type="GO" id="GO:0008168">
    <property type="term" value="F:methyltransferase activity"/>
    <property type="evidence" value="ECO:0007669"/>
    <property type="project" value="UniProtKB-KW"/>
</dbReference>
<dbReference type="GO" id="GO:0032259">
    <property type="term" value="P:methylation"/>
    <property type="evidence" value="ECO:0007669"/>
    <property type="project" value="UniProtKB-KW"/>
</dbReference>
<dbReference type="RefSeq" id="WP_084137846.1">
    <property type="nucleotide sequence ID" value="NZ_FQWQ01000001.1"/>
</dbReference>
<gene>
    <name evidence="1" type="ORF">SAMN04488109_0386</name>
</gene>
<proteinExistence type="predicted"/>
<dbReference type="STRING" id="947013.SAMN04488109_0386"/>
<dbReference type="AlphaFoldDB" id="A0A1M5K1A8"/>
<organism evidence="1 2">
    <name type="scientific">Chryseolinea serpens</name>
    <dbReference type="NCBI Taxonomy" id="947013"/>
    <lineage>
        <taxon>Bacteria</taxon>
        <taxon>Pseudomonadati</taxon>
        <taxon>Bacteroidota</taxon>
        <taxon>Cytophagia</taxon>
        <taxon>Cytophagales</taxon>
        <taxon>Fulvivirgaceae</taxon>
        <taxon>Chryseolinea</taxon>
    </lineage>
</organism>
<evidence type="ECO:0000313" key="2">
    <source>
        <dbReference type="Proteomes" id="UP000184212"/>
    </source>
</evidence>
<dbReference type="OrthoDB" id="5464618at2"/>
<sequence length="261" mass="29500">MANTFFQVQSYFTYWLDAVGEHSLHSPFFYDFYTQVIRPRQKDADFDKAEKVRQTLLSDRRAIAAADLGASSSVLSGNQRSIRDIARTSTSPVRYSKLYARIIKAFRCHNVVELGTSFGINTIYLARYNQGTIYTFEGVNAIADIAQASFDAAGATGIQLVRGNIDQTLSRFLEDIKSIDFALLDANHRLIPTQQYFEALAMKVHPRTVMVIDDIHHSAEMASAWKAIQQHPLVYATADLFRCGLVFFDPSLNKQHVVLQY</sequence>